<evidence type="ECO:0000313" key="2">
    <source>
        <dbReference type="EMBL" id="KAK4506998.1"/>
    </source>
</evidence>
<keyword evidence="3" id="KW-1185">Reference proteome</keyword>
<keyword evidence="1" id="KW-0175">Coiled coil</keyword>
<sequence>MAMENGVNHHTQQLDTLKASVQSFINFTSSDQYDVPQHYRSGPCSIDKTDLEAIAISATLWMIKDDPSTLEPEKEWTQEKVDGIIQAIFHSDLVYEVAQDDWDRETHPHTFSSIAPVEEQGPAPAGKLAVTATCAIQSKKRKHDREPCPAGANGRPVFLHYYTTQGMWELKDKRSHKVALDAVNDKARNLRAVLAKSASDQEQLLHIVRVRVRNTEVLLWHMRMTLYLRNHPEEPRNLDENEVPTTKLVSLCSEIKETGSLAVQSAEALRKVEGDINEQREENRQLRNLTVKLEAARAELVDVRAALNKAESLERVRISELSDLKTQLATARKGVAAPYEYRAMNGTQGSEGSQTPAETAATYRLADLQIALNAYKKGGEDRLLSTYGTLRDEIEDTGAEPVETRKFDEFVVGENRAADIAQALMRLLAQRRSVSGAA</sequence>
<name>A0ABR0F0X9_ZASCE</name>
<accession>A0ABR0F0X9</accession>
<protein>
    <submittedName>
        <fullName evidence="2">Uncharacterized protein</fullName>
    </submittedName>
</protein>
<dbReference type="Proteomes" id="UP001305779">
    <property type="component" value="Unassembled WGS sequence"/>
</dbReference>
<proteinExistence type="predicted"/>
<gene>
    <name evidence="2" type="ORF">PRZ48_000732</name>
</gene>
<evidence type="ECO:0000256" key="1">
    <source>
        <dbReference type="SAM" id="Coils"/>
    </source>
</evidence>
<feature type="coiled-coil region" evidence="1">
    <location>
        <begin position="269"/>
        <end position="313"/>
    </location>
</feature>
<comment type="caution">
    <text evidence="2">The sequence shown here is derived from an EMBL/GenBank/DDBJ whole genome shotgun (WGS) entry which is preliminary data.</text>
</comment>
<reference evidence="2 3" key="1">
    <citation type="journal article" date="2023" name="G3 (Bethesda)">
        <title>A chromosome-level genome assembly of Zasmidium syzygii isolated from banana leaves.</title>
        <authorList>
            <person name="van Westerhoven A.C."/>
            <person name="Mehrabi R."/>
            <person name="Talebi R."/>
            <person name="Steentjes M.B.F."/>
            <person name="Corcolon B."/>
            <person name="Chong P.A."/>
            <person name="Kema G.H.J."/>
            <person name="Seidl M.F."/>
        </authorList>
    </citation>
    <scope>NUCLEOTIDE SEQUENCE [LARGE SCALE GENOMIC DNA]</scope>
    <source>
        <strain evidence="2 3">P124</strain>
    </source>
</reference>
<evidence type="ECO:0000313" key="3">
    <source>
        <dbReference type="Proteomes" id="UP001305779"/>
    </source>
</evidence>
<organism evidence="2 3">
    <name type="scientific">Zasmidium cellare</name>
    <name type="common">Wine cellar mold</name>
    <name type="synonym">Racodium cellare</name>
    <dbReference type="NCBI Taxonomy" id="395010"/>
    <lineage>
        <taxon>Eukaryota</taxon>
        <taxon>Fungi</taxon>
        <taxon>Dikarya</taxon>
        <taxon>Ascomycota</taxon>
        <taxon>Pezizomycotina</taxon>
        <taxon>Dothideomycetes</taxon>
        <taxon>Dothideomycetidae</taxon>
        <taxon>Mycosphaerellales</taxon>
        <taxon>Mycosphaerellaceae</taxon>
        <taxon>Zasmidium</taxon>
    </lineage>
</organism>
<dbReference type="EMBL" id="JAXOVC010000001">
    <property type="protein sequence ID" value="KAK4506998.1"/>
    <property type="molecule type" value="Genomic_DNA"/>
</dbReference>